<name>A0A0P7BMF3_9BACT</name>
<comment type="caution">
    <text evidence="2">The sequence shown here is derived from an EMBL/GenBank/DDBJ whole genome shotgun (WGS) entry which is preliminary data.</text>
</comment>
<dbReference type="EMBL" id="LGTQ01000006">
    <property type="protein sequence ID" value="KPM48434.1"/>
    <property type="molecule type" value="Genomic_DNA"/>
</dbReference>
<evidence type="ECO:0000313" key="2">
    <source>
        <dbReference type="EMBL" id="KPM48434.1"/>
    </source>
</evidence>
<dbReference type="Pfam" id="PF07995">
    <property type="entry name" value="GSDH"/>
    <property type="match status" value="1"/>
</dbReference>
<dbReference type="RefSeq" id="WP_055146006.1">
    <property type="nucleotide sequence ID" value="NZ_JXSZ01000006.1"/>
</dbReference>
<dbReference type="Proteomes" id="UP000050454">
    <property type="component" value="Unassembled WGS sequence"/>
</dbReference>
<dbReference type="SUPFAM" id="SSF50952">
    <property type="entry name" value="Soluble quinoprotein glucose dehydrogenase"/>
    <property type="match status" value="1"/>
</dbReference>
<dbReference type="STRING" id="1605367.AFM12_07305"/>
<accession>A0A0P7BMF3</accession>
<dbReference type="AlphaFoldDB" id="A0A0P7BMF3"/>
<dbReference type="PATRIC" id="fig|1605367.3.peg.2834"/>
<keyword evidence="3" id="KW-1185">Reference proteome</keyword>
<dbReference type="InterPro" id="IPR011041">
    <property type="entry name" value="Quinoprot_gluc/sorb_DH_b-prop"/>
</dbReference>
<evidence type="ECO:0000313" key="3">
    <source>
        <dbReference type="Proteomes" id="UP000050454"/>
    </source>
</evidence>
<sequence length="387" mass="42669">MKNLSLLFLALISMAPSCNNKPKVEYPENNNGGNLELVEAYPNLRFTRPVDFQSPNDGSNRVFVVEQEGKISFFKNDETVSETTEFLDISSKVDDNHNEEGLLGLAFHPNFRENGYFYVNYTASSSETLISRFTISSSDPNKADPGSELVLLRFDQPYGNHNGGQVAFGPDGYLYISTGDGGSGGDPKGNGQNLNTLLGAILRIDVDQTSGSKNYGIPADNPFVNRSMAQPEIYAYGLRNPWRISFDKESGRLWAADVGQNAYEEVDIIEAGKNYGWSDMEGLHTYQSGENSSEYTAPVLEISQDTGDKSITGGYVYRGTSAPSLTGQYIFADYVSGRIYALSENSDGTFSNQTLMDTRLNIASFGLDQQNELYICAFDGKIYKLKE</sequence>
<feature type="domain" description="Glucose/Sorbosone dehydrogenase" evidence="1">
    <location>
        <begin position="49"/>
        <end position="356"/>
    </location>
</feature>
<protein>
    <submittedName>
        <fullName evidence="2">Glucose sorbosone dehydrogenase</fullName>
    </submittedName>
</protein>
<proteinExistence type="predicted"/>
<evidence type="ECO:0000259" key="1">
    <source>
        <dbReference type="Pfam" id="PF07995"/>
    </source>
</evidence>
<gene>
    <name evidence="2" type="ORF">AFM12_07305</name>
</gene>
<dbReference type="InterPro" id="IPR012938">
    <property type="entry name" value="Glc/Sorbosone_DH"/>
</dbReference>
<reference evidence="2 3" key="1">
    <citation type="submission" date="2015-07" db="EMBL/GenBank/DDBJ databases">
        <title>The draft genome sequence of Leadbetterella sp. JN14-9.</title>
        <authorList>
            <person name="Liu Y."/>
            <person name="Du J."/>
            <person name="Shao Z."/>
        </authorList>
    </citation>
    <scope>NUCLEOTIDE SEQUENCE [LARGE SCALE GENOMIC DNA]</scope>
    <source>
        <strain evidence="2 3">JN14-9</strain>
    </source>
</reference>
<dbReference type="Gene3D" id="2.120.10.30">
    <property type="entry name" value="TolB, C-terminal domain"/>
    <property type="match status" value="1"/>
</dbReference>
<dbReference type="PANTHER" id="PTHR19328:SF75">
    <property type="entry name" value="ALDOSE SUGAR DEHYDROGENASE YLII"/>
    <property type="match status" value="1"/>
</dbReference>
<dbReference type="InterPro" id="IPR011042">
    <property type="entry name" value="6-blade_b-propeller_TolB-like"/>
</dbReference>
<dbReference type="PANTHER" id="PTHR19328">
    <property type="entry name" value="HEDGEHOG-INTERACTING PROTEIN"/>
    <property type="match status" value="1"/>
</dbReference>
<organism evidence="2 3">
    <name type="scientific">Jiulongibacter sediminis</name>
    <dbReference type="NCBI Taxonomy" id="1605367"/>
    <lineage>
        <taxon>Bacteria</taxon>
        <taxon>Pseudomonadati</taxon>
        <taxon>Bacteroidota</taxon>
        <taxon>Cytophagia</taxon>
        <taxon>Cytophagales</taxon>
        <taxon>Leadbetterellaceae</taxon>
        <taxon>Jiulongibacter</taxon>
    </lineage>
</organism>